<dbReference type="Pfam" id="PF00169">
    <property type="entry name" value="PH"/>
    <property type="match status" value="1"/>
</dbReference>
<feature type="region of interest" description="Disordered" evidence="1">
    <location>
        <begin position="784"/>
        <end position="855"/>
    </location>
</feature>
<dbReference type="InterPro" id="IPR011993">
    <property type="entry name" value="PH-like_dom_sf"/>
</dbReference>
<evidence type="ECO:0000259" key="3">
    <source>
        <dbReference type="PROSITE" id="PS50010"/>
    </source>
</evidence>
<comment type="caution">
    <text evidence="4">The sequence shown here is derived from an EMBL/GenBank/DDBJ whole genome shotgun (WGS) entry which is preliminary data.</text>
</comment>
<organism evidence="4 5">
    <name type="scientific">Anaeramoeba flamelloides</name>
    <dbReference type="NCBI Taxonomy" id="1746091"/>
    <lineage>
        <taxon>Eukaryota</taxon>
        <taxon>Metamonada</taxon>
        <taxon>Anaeramoebidae</taxon>
        <taxon>Anaeramoeba</taxon>
    </lineage>
</organism>
<dbReference type="AlphaFoldDB" id="A0AAV7YTM2"/>
<evidence type="ECO:0000313" key="4">
    <source>
        <dbReference type="EMBL" id="KAJ3433167.1"/>
    </source>
</evidence>
<dbReference type="GO" id="GO:0005085">
    <property type="term" value="F:guanyl-nucleotide exchange factor activity"/>
    <property type="evidence" value="ECO:0007669"/>
    <property type="project" value="InterPro"/>
</dbReference>
<feature type="compositionally biased region" description="Low complexity" evidence="1">
    <location>
        <begin position="800"/>
        <end position="826"/>
    </location>
</feature>
<name>A0AAV7YTM2_9EUKA</name>
<feature type="domain" description="DH" evidence="3">
    <location>
        <begin position="868"/>
        <end position="1056"/>
    </location>
</feature>
<evidence type="ECO:0000259" key="2">
    <source>
        <dbReference type="PROSITE" id="PS50003"/>
    </source>
</evidence>
<dbReference type="InterPro" id="IPR035899">
    <property type="entry name" value="DBL_dom_sf"/>
</dbReference>
<feature type="compositionally biased region" description="Basic and acidic residues" evidence="1">
    <location>
        <begin position="237"/>
        <end position="276"/>
    </location>
</feature>
<dbReference type="InterPro" id="IPR000219">
    <property type="entry name" value="DH_dom"/>
</dbReference>
<feature type="compositionally biased region" description="Basic and acidic residues" evidence="1">
    <location>
        <begin position="139"/>
        <end position="167"/>
    </location>
</feature>
<dbReference type="SMART" id="SM00233">
    <property type="entry name" value="PH"/>
    <property type="match status" value="2"/>
</dbReference>
<dbReference type="SUPFAM" id="SSF50729">
    <property type="entry name" value="PH domain-like"/>
    <property type="match status" value="2"/>
</dbReference>
<feature type="compositionally biased region" description="Basic and acidic residues" evidence="1">
    <location>
        <begin position="175"/>
        <end position="227"/>
    </location>
</feature>
<dbReference type="InterPro" id="IPR051092">
    <property type="entry name" value="FYVE_RhoGEF_PH"/>
</dbReference>
<feature type="compositionally biased region" description="Acidic residues" evidence="1">
    <location>
        <begin position="312"/>
        <end position="323"/>
    </location>
</feature>
<feature type="domain" description="PH" evidence="2">
    <location>
        <begin position="1088"/>
        <end position="1188"/>
    </location>
</feature>
<gene>
    <name evidence="4" type="ORF">M0812_22119</name>
</gene>
<dbReference type="EMBL" id="JANTQA010000047">
    <property type="protein sequence ID" value="KAJ3433167.1"/>
    <property type="molecule type" value="Genomic_DNA"/>
</dbReference>
<dbReference type="PROSITE" id="PS50010">
    <property type="entry name" value="DH_2"/>
    <property type="match status" value="1"/>
</dbReference>
<reference evidence="4" key="1">
    <citation type="submission" date="2022-08" db="EMBL/GenBank/DDBJ databases">
        <title>Novel sulphate-reducing endosymbionts in the free-living metamonad Anaeramoeba.</title>
        <authorList>
            <person name="Jerlstrom-Hultqvist J."/>
            <person name="Cepicka I."/>
            <person name="Gallot-Lavallee L."/>
            <person name="Salas-Leiva D."/>
            <person name="Curtis B.A."/>
            <person name="Zahonova K."/>
            <person name="Pipaliya S."/>
            <person name="Dacks J."/>
            <person name="Roger A.J."/>
        </authorList>
    </citation>
    <scope>NUCLEOTIDE SEQUENCE</scope>
    <source>
        <strain evidence="4">Busselton2</strain>
    </source>
</reference>
<protein>
    <submittedName>
        <fullName evidence="4">Rho guanine nucleotide exchange factor 9-related</fullName>
    </submittedName>
</protein>
<dbReference type="Gene3D" id="1.20.900.10">
    <property type="entry name" value="Dbl homology (DH) domain"/>
    <property type="match status" value="1"/>
</dbReference>
<dbReference type="PROSITE" id="PS50003">
    <property type="entry name" value="PH_DOMAIN"/>
    <property type="match status" value="1"/>
</dbReference>
<dbReference type="SMART" id="SM00325">
    <property type="entry name" value="RhoGEF"/>
    <property type="match status" value="1"/>
</dbReference>
<evidence type="ECO:0000313" key="5">
    <source>
        <dbReference type="Proteomes" id="UP001146793"/>
    </source>
</evidence>
<accession>A0AAV7YTM2</accession>
<feature type="region of interest" description="Disordered" evidence="1">
    <location>
        <begin position="80"/>
        <end position="331"/>
    </location>
</feature>
<feature type="compositionally biased region" description="Basic and acidic residues" evidence="1">
    <location>
        <begin position="87"/>
        <end position="129"/>
    </location>
</feature>
<dbReference type="Pfam" id="PF00621">
    <property type="entry name" value="RhoGEF"/>
    <property type="match status" value="1"/>
</dbReference>
<evidence type="ECO:0000256" key="1">
    <source>
        <dbReference type="SAM" id="MobiDB-lite"/>
    </source>
</evidence>
<proteinExistence type="predicted"/>
<feature type="compositionally biased region" description="Basic and acidic residues" evidence="1">
    <location>
        <begin position="299"/>
        <end position="311"/>
    </location>
</feature>
<dbReference type="PANTHER" id="PTHR12673">
    <property type="entry name" value="FACIOGENITAL DYSPLASIA PROTEIN"/>
    <property type="match status" value="1"/>
</dbReference>
<dbReference type="CDD" id="cd00160">
    <property type="entry name" value="RhoGEF"/>
    <property type="match status" value="1"/>
</dbReference>
<dbReference type="PANTHER" id="PTHR12673:SF254">
    <property type="entry name" value="RHOGEF DOMAIN-CONTAINING PROTEIN GXCH"/>
    <property type="match status" value="1"/>
</dbReference>
<dbReference type="GO" id="GO:0005737">
    <property type="term" value="C:cytoplasm"/>
    <property type="evidence" value="ECO:0007669"/>
    <property type="project" value="TreeGrafter"/>
</dbReference>
<feature type="compositionally biased region" description="Gly residues" evidence="1">
    <location>
        <begin position="836"/>
        <end position="849"/>
    </location>
</feature>
<dbReference type="Gene3D" id="2.30.29.30">
    <property type="entry name" value="Pleckstrin-homology domain (PH domain)/Phosphotyrosine-binding domain (PTB)"/>
    <property type="match status" value="2"/>
</dbReference>
<sequence length="1202" mass="142787">MSSIQNDQQKEEIIGQEIQKQEYLENHEQSTLFKNNEKNFHKKKHRNFSHLLNNFSIDFESPDLRKNGLEKLWKELGWLEKKKKTNKDHSKVQVQEENHKEVKKSEETEGKNEDHENQRNVQEKSHENEQEIEEEEEKEKEKEKEKENIKLSKTETGTKNENEKEKTQTNISESESEKKKGDKKKEQKNQQKNVKIDLKKNEKEEKEREIVEEQEIEKDKKSEKDINKNANNQNIKVENEKENFTDSKEQQNKNKNENENEKESELTKFELEKENQTENENENEKEEKEKKEEEEEEKEQEKSKGKQKHEEDDKEEEKGEEEIPNQRINSNELMRMNSPTIKFSIKDKFKSEKTFKKQKNLPVLIENKAKKKKKKQTILLLDEDLKNYFEFLIDYLKDQYFFVHHLIEKIKKINVIKKELFEELFGDLPIIVNQQTEIYQKFISITSENDSIATIYLKLIQYLSELDYTIYEGYAKKYLQNLNKIISLVKNSDKNINKNKNKNKNQKNKIRQVFIEFSKKSPRQYYEYYFQPLELIYHYKTYLKLFTQQMEIFHYENESIPNLKEEFQFLNKIENVFELIYPLILNQPNVKCFENLILMIGKLSIIDLYSPNRKFLKQGALIKVLRQKKLLLTYFLFNDLLLLTKSIKKQKNQDNVDKKSNGKNNISNSNLKIDIKDFQTKNKKKKKKKKKFILTEILEIKNSIVHDLRDNNSLKMKTGIEILLPNDIERNIYVFPNEDNKFEFLSHITKVENVKLTIAATEDSLKKIKIPIFYRESTNNLINLKNNQNKNMSTTNQRLNKNNNNNCNGNGNDNGNENGNIEQNDNVKNNDEDGIVSGGDNGGQNGGEGDNNQKDNQLLFGKITKIEKRSQVIMELIETEKEYLGDLKIILNLYLNPLKEQKIIELKDISVIFSSVETIAGANDILFQRLMENYPKEDSNLKVGELNVGKIFLEMGDYLKLYTLYCSNHEAALKTIAHYRKKSNYQKFIKDRIVNYPEVRKLKLSDFLIKPIQRICKYPLLFRELLRATAIDYSDYDDLKNAFIKLSEVTDYVNEKKRNIEASMIILRIVEQISGISNHLQLIDPARKFIMEGTLKKKSVKRTQERYFWLFTDLLLYAKPSFTKSKFQYKGHFFLSDIAVREIITKNKSKKEFLFQIIPSNSNKAYTIFCENQDQRDDWLNNIKNQIDFLQNKNQNMIFEQK</sequence>
<dbReference type="InterPro" id="IPR001849">
    <property type="entry name" value="PH_domain"/>
</dbReference>
<dbReference type="SUPFAM" id="SSF48065">
    <property type="entry name" value="DBL homology domain (DH-domain)"/>
    <property type="match status" value="1"/>
</dbReference>
<dbReference type="Proteomes" id="UP001146793">
    <property type="component" value="Unassembled WGS sequence"/>
</dbReference>